<comment type="similarity">
    <text evidence="1">Belongs to the VPS28 family.</text>
</comment>
<reference evidence="4" key="1">
    <citation type="journal article" date="2020" name="Nat. Commun.">
        <title>Genome sequence of the cluster root forming white lupin.</title>
        <authorList>
            <person name="Hufnagel B."/>
            <person name="Marques A."/>
            <person name="Soriano A."/>
            <person name="Marques L."/>
            <person name="Divol F."/>
            <person name="Doumas P."/>
            <person name="Sallet E."/>
            <person name="Mancinotti D."/>
            <person name="Carrere S."/>
            <person name="Marande W."/>
            <person name="Arribat S."/>
            <person name="Keller J."/>
            <person name="Huneau C."/>
            <person name="Blein T."/>
            <person name="Aime D."/>
            <person name="Laguerre M."/>
            <person name="Taylor J."/>
            <person name="Schubert V."/>
            <person name="Nelson M."/>
            <person name="Geu-Flores F."/>
            <person name="Crespi M."/>
            <person name="Gallardo-Guerrero K."/>
            <person name="Delaux P.-M."/>
            <person name="Salse J."/>
            <person name="Berges H."/>
            <person name="Guyot R."/>
            <person name="Gouzy J."/>
            <person name="Peret B."/>
        </authorList>
    </citation>
    <scope>NUCLEOTIDE SEQUENCE [LARGE SCALE GENOMIC DNA]</scope>
    <source>
        <strain evidence="4">cv. Amiga</strain>
    </source>
</reference>
<keyword evidence="1" id="KW-0653">Protein transport</keyword>
<dbReference type="InterPro" id="IPR017899">
    <property type="entry name" value="VPS28_C"/>
</dbReference>
<dbReference type="Gene3D" id="1.20.120.1130">
    <property type="match status" value="1"/>
</dbReference>
<evidence type="ECO:0000259" key="2">
    <source>
        <dbReference type="PROSITE" id="PS51310"/>
    </source>
</evidence>
<sequence>MNFEKAYVRYIISPNGYDEFYCNNFILHFNTMDHVHPLFTDLFGSLNKFTILPPHFEGKTKMKE</sequence>
<organism evidence="3 4">
    <name type="scientific">Lupinus albus</name>
    <name type="common">White lupine</name>
    <name type="synonym">Lupinus termis</name>
    <dbReference type="NCBI Taxonomy" id="3870"/>
    <lineage>
        <taxon>Eukaryota</taxon>
        <taxon>Viridiplantae</taxon>
        <taxon>Streptophyta</taxon>
        <taxon>Embryophyta</taxon>
        <taxon>Tracheophyta</taxon>
        <taxon>Spermatophyta</taxon>
        <taxon>Magnoliopsida</taxon>
        <taxon>eudicotyledons</taxon>
        <taxon>Gunneridae</taxon>
        <taxon>Pentapetalae</taxon>
        <taxon>rosids</taxon>
        <taxon>fabids</taxon>
        <taxon>Fabales</taxon>
        <taxon>Fabaceae</taxon>
        <taxon>Papilionoideae</taxon>
        <taxon>50 kb inversion clade</taxon>
        <taxon>genistoids sensu lato</taxon>
        <taxon>core genistoids</taxon>
        <taxon>Genisteae</taxon>
        <taxon>Lupinus</taxon>
    </lineage>
</organism>
<name>A0A6A4NS33_LUPAL</name>
<proteinExistence type="inferred from homology"/>
<comment type="caution">
    <text evidence="3">The sequence shown here is derived from an EMBL/GenBank/DDBJ whole genome shotgun (WGS) entry which is preliminary data.</text>
</comment>
<keyword evidence="1" id="KW-0813">Transport</keyword>
<dbReference type="InterPro" id="IPR037206">
    <property type="entry name" value="VPS28_C_sf"/>
</dbReference>
<evidence type="ECO:0000313" key="4">
    <source>
        <dbReference type="Proteomes" id="UP000447434"/>
    </source>
</evidence>
<dbReference type="EMBL" id="WOCE01000018">
    <property type="protein sequence ID" value="KAE9595013.1"/>
    <property type="molecule type" value="Genomic_DNA"/>
</dbReference>
<dbReference type="GO" id="GO:0015031">
    <property type="term" value="P:protein transport"/>
    <property type="evidence" value="ECO:0007669"/>
    <property type="project" value="UniProtKB-UniRule"/>
</dbReference>
<accession>A0A6A4NS33</accession>
<dbReference type="Proteomes" id="UP000447434">
    <property type="component" value="Chromosome 18"/>
</dbReference>
<dbReference type="AlphaFoldDB" id="A0A6A4NS33"/>
<evidence type="ECO:0000256" key="1">
    <source>
        <dbReference type="PROSITE-ProRule" id="PRU00642"/>
    </source>
</evidence>
<protein>
    <submittedName>
        <fullName evidence="3">Putative vacuolar protein sorting-associated, VPS28</fullName>
    </submittedName>
</protein>
<dbReference type="PROSITE" id="PS51310">
    <property type="entry name" value="VPS28_C"/>
    <property type="match status" value="1"/>
</dbReference>
<evidence type="ECO:0000313" key="3">
    <source>
        <dbReference type="EMBL" id="KAE9595013.1"/>
    </source>
</evidence>
<dbReference type="OrthoDB" id="2671at2759"/>
<feature type="domain" description="VPS28 C-terminal" evidence="2">
    <location>
        <begin position="6"/>
        <end position="64"/>
    </location>
</feature>
<gene>
    <name evidence="3" type="ORF">Lalb_Chr18g0059891</name>
</gene>
<dbReference type="SUPFAM" id="SSF140427">
    <property type="entry name" value="VPS28 C-terminal domain-like"/>
    <property type="match status" value="1"/>
</dbReference>
<keyword evidence="4" id="KW-1185">Reference proteome</keyword>